<evidence type="ECO:0000313" key="7">
    <source>
        <dbReference type="Proteomes" id="UP000316609"/>
    </source>
</evidence>
<comment type="caution">
    <text evidence="6">The sequence shown here is derived from an EMBL/GenBank/DDBJ whole genome shotgun (WGS) entry which is preliminary data.</text>
</comment>
<dbReference type="SUPFAM" id="SSF53383">
    <property type="entry name" value="PLP-dependent transferases"/>
    <property type="match status" value="1"/>
</dbReference>
<dbReference type="InterPro" id="IPR015421">
    <property type="entry name" value="PyrdxlP-dep_Trfase_major"/>
</dbReference>
<dbReference type="GO" id="GO:0003962">
    <property type="term" value="F:cystathionine gamma-synthase activity"/>
    <property type="evidence" value="ECO:0007669"/>
    <property type="project" value="TreeGrafter"/>
</dbReference>
<evidence type="ECO:0000256" key="5">
    <source>
        <dbReference type="SAM" id="MobiDB-lite"/>
    </source>
</evidence>
<comment type="similarity">
    <text evidence="2 4">Belongs to the trans-sulfuration enzymes family.</text>
</comment>
<dbReference type="Proteomes" id="UP000316609">
    <property type="component" value="Unassembled WGS sequence"/>
</dbReference>
<evidence type="ECO:0000256" key="4">
    <source>
        <dbReference type="RuleBase" id="RU362118"/>
    </source>
</evidence>
<gene>
    <name evidence="6" type="ORF">E6K78_02310</name>
</gene>
<dbReference type="PANTHER" id="PTHR11808:SF15">
    <property type="entry name" value="CYSTATHIONINE GAMMA-LYASE"/>
    <property type="match status" value="1"/>
</dbReference>
<keyword evidence="3 4" id="KW-0663">Pyridoxal phosphate</keyword>
<dbReference type="GO" id="GO:0019346">
    <property type="term" value="P:transsulfuration"/>
    <property type="evidence" value="ECO:0007669"/>
    <property type="project" value="InterPro"/>
</dbReference>
<organism evidence="6 7">
    <name type="scientific">Eiseniibacteriota bacterium</name>
    <dbReference type="NCBI Taxonomy" id="2212470"/>
    <lineage>
        <taxon>Bacteria</taxon>
        <taxon>Candidatus Eiseniibacteriota</taxon>
    </lineage>
</organism>
<evidence type="ECO:0000313" key="6">
    <source>
        <dbReference type="EMBL" id="TMQ68181.1"/>
    </source>
</evidence>
<feature type="compositionally biased region" description="Polar residues" evidence="5">
    <location>
        <begin position="1"/>
        <end position="14"/>
    </location>
</feature>
<evidence type="ECO:0000256" key="1">
    <source>
        <dbReference type="ARBA" id="ARBA00001933"/>
    </source>
</evidence>
<proteinExistence type="inferred from homology"/>
<comment type="cofactor">
    <cofactor evidence="1 4">
        <name>pyridoxal 5'-phosphate</name>
        <dbReference type="ChEBI" id="CHEBI:597326"/>
    </cofactor>
</comment>
<dbReference type="Gene3D" id="3.40.640.10">
    <property type="entry name" value="Type I PLP-dependent aspartate aminotransferase-like (Major domain)"/>
    <property type="match status" value="1"/>
</dbReference>
<dbReference type="GO" id="GO:0005737">
    <property type="term" value="C:cytoplasm"/>
    <property type="evidence" value="ECO:0007669"/>
    <property type="project" value="TreeGrafter"/>
</dbReference>
<protein>
    <submittedName>
        <fullName evidence="6">Cystathionine gamma-synthase</fullName>
    </submittedName>
</protein>
<evidence type="ECO:0000256" key="3">
    <source>
        <dbReference type="ARBA" id="ARBA00022898"/>
    </source>
</evidence>
<dbReference type="InterPro" id="IPR015424">
    <property type="entry name" value="PyrdxlP-dep_Trfase"/>
</dbReference>
<reference evidence="6 7" key="1">
    <citation type="journal article" date="2019" name="Nat. Microbiol.">
        <title>Mediterranean grassland soil C-N compound turnover is dependent on rainfall and depth, and is mediated by genomically divergent microorganisms.</title>
        <authorList>
            <person name="Diamond S."/>
            <person name="Andeer P.F."/>
            <person name="Li Z."/>
            <person name="Crits-Christoph A."/>
            <person name="Burstein D."/>
            <person name="Anantharaman K."/>
            <person name="Lane K.R."/>
            <person name="Thomas B.C."/>
            <person name="Pan C."/>
            <person name="Northen T.R."/>
            <person name="Banfield J.F."/>
        </authorList>
    </citation>
    <scope>NUCLEOTIDE SEQUENCE [LARGE SCALE GENOMIC DNA]</scope>
    <source>
        <strain evidence="6">WS_8</strain>
    </source>
</reference>
<dbReference type="GO" id="GO:0004123">
    <property type="term" value="F:cystathionine gamma-lyase activity"/>
    <property type="evidence" value="ECO:0007669"/>
    <property type="project" value="TreeGrafter"/>
</dbReference>
<dbReference type="AlphaFoldDB" id="A0A538TX44"/>
<feature type="non-terminal residue" evidence="6">
    <location>
        <position position="159"/>
    </location>
</feature>
<name>A0A538TX44_UNCEI</name>
<dbReference type="InterPro" id="IPR000277">
    <property type="entry name" value="Cys/Met-Metab_PyrdxlP-dep_enz"/>
</dbReference>
<feature type="region of interest" description="Disordered" evidence="5">
    <location>
        <begin position="1"/>
        <end position="26"/>
    </location>
</feature>
<dbReference type="PANTHER" id="PTHR11808">
    <property type="entry name" value="TRANS-SULFURATION ENZYME FAMILY MEMBER"/>
    <property type="match status" value="1"/>
</dbReference>
<dbReference type="Pfam" id="PF01053">
    <property type="entry name" value="Cys_Met_Meta_PP"/>
    <property type="match status" value="1"/>
</dbReference>
<dbReference type="GO" id="GO:0019343">
    <property type="term" value="P:cysteine biosynthetic process via cystathionine"/>
    <property type="evidence" value="ECO:0007669"/>
    <property type="project" value="TreeGrafter"/>
</dbReference>
<dbReference type="GO" id="GO:0030170">
    <property type="term" value="F:pyridoxal phosphate binding"/>
    <property type="evidence" value="ECO:0007669"/>
    <property type="project" value="InterPro"/>
</dbReference>
<accession>A0A538TX44</accession>
<evidence type="ECO:0000256" key="2">
    <source>
        <dbReference type="ARBA" id="ARBA00009077"/>
    </source>
</evidence>
<dbReference type="EMBL" id="VBOY01000014">
    <property type="protein sequence ID" value="TMQ68181.1"/>
    <property type="molecule type" value="Genomic_DNA"/>
</dbReference>
<sequence length="159" mass="17164">MGGDASSTQASGFSTRAIHAGQEPDPTTGAVVVPIYQTSTYAQEALGRHKGYEYARTHNATRFALERNLASLEGGRHGLCFASGLAATNTLLQTLSAGDHVVAANNLYGGTYRLFERVLKRFGLDFTFVAAEDDAAVERAFEPNTRMVFVETPTNPMMQ</sequence>